<dbReference type="KEGG" id="cthr:CTHT_0065010"/>
<feature type="domain" description="Sec39" evidence="6">
    <location>
        <begin position="10"/>
        <end position="108"/>
    </location>
</feature>
<dbReference type="eggNOG" id="ENOG502R87S">
    <property type="taxonomic scope" value="Eukaryota"/>
</dbReference>
<dbReference type="PANTHER" id="PTHR40787">
    <property type="entry name" value="SECRETED PROTEIN"/>
    <property type="match status" value="1"/>
</dbReference>
<dbReference type="OrthoDB" id="3434013at2759"/>
<dbReference type="GO" id="GO:0005783">
    <property type="term" value="C:endoplasmic reticulum"/>
    <property type="evidence" value="ECO:0007669"/>
    <property type="project" value="UniProtKB-SubCell"/>
</dbReference>
<evidence type="ECO:0000256" key="2">
    <source>
        <dbReference type="ARBA" id="ARBA00022448"/>
    </source>
</evidence>
<dbReference type="Proteomes" id="UP000008066">
    <property type="component" value="Unassembled WGS sequence"/>
</dbReference>
<keyword evidence="8" id="KW-1185">Reference proteome</keyword>
<dbReference type="GeneID" id="18260539"/>
<dbReference type="Pfam" id="PF08314">
    <property type="entry name" value="Sec39"/>
    <property type="match status" value="2"/>
</dbReference>
<protein>
    <recommendedName>
        <fullName evidence="6">Sec39 domain-containing protein</fullName>
    </recommendedName>
</protein>
<feature type="region of interest" description="Disordered" evidence="5">
    <location>
        <begin position="784"/>
        <end position="845"/>
    </location>
</feature>
<keyword evidence="3" id="KW-0256">Endoplasmic reticulum</keyword>
<evidence type="ECO:0000256" key="5">
    <source>
        <dbReference type="SAM" id="MobiDB-lite"/>
    </source>
</evidence>
<dbReference type="EMBL" id="GL988047">
    <property type="protein sequence ID" value="EGS17186.1"/>
    <property type="molecule type" value="Genomic_DNA"/>
</dbReference>
<evidence type="ECO:0000313" key="8">
    <source>
        <dbReference type="Proteomes" id="UP000008066"/>
    </source>
</evidence>
<comment type="subcellular location">
    <subcellularLocation>
        <location evidence="1">Endoplasmic reticulum</location>
    </subcellularLocation>
</comment>
<evidence type="ECO:0000256" key="4">
    <source>
        <dbReference type="ARBA" id="ARBA00022927"/>
    </source>
</evidence>
<feature type="region of interest" description="Disordered" evidence="5">
    <location>
        <begin position="698"/>
        <end position="752"/>
    </location>
</feature>
<feature type="domain" description="Sec39" evidence="6">
    <location>
        <begin position="114"/>
        <end position="705"/>
    </location>
</feature>
<proteinExistence type="predicted"/>
<dbReference type="PANTHER" id="PTHR40787:SF3">
    <property type="entry name" value="PROTEIN TRANSPORT PROTEIN SEC39"/>
    <property type="match status" value="1"/>
</dbReference>
<keyword evidence="2" id="KW-0813">Transport</keyword>
<dbReference type="InterPro" id="IPR013244">
    <property type="entry name" value="Sec39_domain"/>
</dbReference>
<dbReference type="AlphaFoldDB" id="G0SG47"/>
<organism evidence="8">
    <name type="scientific">Chaetomium thermophilum (strain DSM 1495 / CBS 144.50 / IMI 039719)</name>
    <name type="common">Thermochaetoides thermophila</name>
    <dbReference type="NCBI Taxonomy" id="759272"/>
    <lineage>
        <taxon>Eukaryota</taxon>
        <taxon>Fungi</taxon>
        <taxon>Dikarya</taxon>
        <taxon>Ascomycota</taxon>
        <taxon>Pezizomycotina</taxon>
        <taxon>Sordariomycetes</taxon>
        <taxon>Sordariomycetidae</taxon>
        <taxon>Sordariales</taxon>
        <taxon>Chaetomiaceae</taxon>
        <taxon>Thermochaetoides</taxon>
    </lineage>
</organism>
<sequence length="872" mass="95624">MVNLSPAKLVLLAAHYAVEANIPGLTVLATRHGNVLRSDLLLRILLTYLPETLPSSKYVDLIRQIETRSFPDLSDDVVDPSPVEGFTEQEAKKRVRKLKLLPLTAPEGLEEAGLDYEVAASLLLSQTGVREGDLHLVGRDLRGLISPWLFDERRWRKAGSNQESTELCPGWGEVLHWLTIQASKDWKVAVSAFQRWDGPRDADLAGWGSPQLTDDQRAYLEEGYARAALASAYLIPEATLEALDGAYILLSRAATLHNLEPVPPLSSAVSLLPPLTEQIPNELMSARNLLYSRNDLLSTSNPLTAPTDGSVALLQALVLSAHLLSKAGCPCTVRRAAELALLQDEREQKKGVLSLIRAISMNGPKSDDRYWIKARNEMLWLRDWGAEDGWGAAETAPRGVFGQVKKEFLEVEFLKALLASTRYNLACNIYEESPDRPLDEKTLHDTIYATAMAAYDNSSNPNRHRGGLKKCDEIIKSFPKTFPPSSLSAKKVEALLQATHSLSDYRLVLKQGEPFTPVVLRVHTDPIFIIAKILEQNPKSYTQLHTLLDLGNRMVEAGLTAPKTPSPSQPIPDEASQRALTERRIISLCIDAALSEDDFETAYSYVINRLSTPPLVQIEDNYSWKAALEAGKYRRTSRTTLPTHLGMSSSANVAVRHLEQRIDCLATALRIAPAATLQEILSAFRLAEEELDALVKEEQAKEEEWDAKGDAFRSRSATKYKPPPSASSTRSAQLSNTARHRSTDDDDSTAPMSLFDLSRASMLSAQRNLSALSGLQRAATSLAGTLTSSGRNSPAPARDTDSPRGSLDVGAAMQKQMSNASATSGGSESGGGQQQKRVRKRDQLREAAVGTLVSGVGWLVGATPPPREQRDW</sequence>
<dbReference type="GO" id="GO:0006890">
    <property type="term" value="P:retrograde vesicle-mediated transport, Golgi to endoplasmic reticulum"/>
    <property type="evidence" value="ECO:0007669"/>
    <property type="project" value="InterPro"/>
</dbReference>
<evidence type="ECO:0000313" key="7">
    <source>
        <dbReference type="EMBL" id="EGS17186.1"/>
    </source>
</evidence>
<reference evidence="7 8" key="1">
    <citation type="journal article" date="2011" name="Cell">
        <title>Insight into structure and assembly of the nuclear pore complex by utilizing the genome of a eukaryotic thermophile.</title>
        <authorList>
            <person name="Amlacher S."/>
            <person name="Sarges P."/>
            <person name="Flemming D."/>
            <person name="van Noort V."/>
            <person name="Kunze R."/>
            <person name="Devos D.P."/>
            <person name="Arumugam M."/>
            <person name="Bork P."/>
            <person name="Hurt E."/>
        </authorList>
    </citation>
    <scope>NUCLEOTIDE SEQUENCE [LARGE SCALE GENOMIC DNA]</scope>
    <source>
        <strain evidence="8">DSM 1495 / CBS 144.50 / IMI 039719</strain>
    </source>
</reference>
<keyword evidence="4" id="KW-0653">Protein transport</keyword>
<dbReference type="RefSeq" id="XP_006696804.1">
    <property type="nucleotide sequence ID" value="XM_006696741.1"/>
</dbReference>
<dbReference type="OMA" id="GMKRAYD"/>
<gene>
    <name evidence="7" type="ORF">CTHT_0065010</name>
</gene>
<evidence type="ECO:0000256" key="1">
    <source>
        <dbReference type="ARBA" id="ARBA00004240"/>
    </source>
</evidence>
<dbReference type="GO" id="GO:0015031">
    <property type="term" value="P:protein transport"/>
    <property type="evidence" value="ECO:0007669"/>
    <property type="project" value="UniProtKB-KW"/>
</dbReference>
<evidence type="ECO:0000256" key="3">
    <source>
        <dbReference type="ARBA" id="ARBA00022824"/>
    </source>
</evidence>
<feature type="compositionally biased region" description="Polar residues" evidence="5">
    <location>
        <begin position="726"/>
        <end position="737"/>
    </location>
</feature>
<accession>G0SG47</accession>
<name>G0SG47_CHATD</name>
<evidence type="ECO:0000259" key="6">
    <source>
        <dbReference type="Pfam" id="PF08314"/>
    </source>
</evidence>
<dbReference type="HOGENOM" id="CLU_006056_0_0_1"/>